<dbReference type="GeneID" id="98140855"/>
<evidence type="ECO:0000313" key="2">
    <source>
        <dbReference type="EMBL" id="KAL2864350.1"/>
    </source>
</evidence>
<organism evidence="2 3">
    <name type="scientific">Aspergillus lucknowensis</name>
    <dbReference type="NCBI Taxonomy" id="176173"/>
    <lineage>
        <taxon>Eukaryota</taxon>
        <taxon>Fungi</taxon>
        <taxon>Dikarya</taxon>
        <taxon>Ascomycota</taxon>
        <taxon>Pezizomycotina</taxon>
        <taxon>Eurotiomycetes</taxon>
        <taxon>Eurotiomycetidae</taxon>
        <taxon>Eurotiales</taxon>
        <taxon>Aspergillaceae</taxon>
        <taxon>Aspergillus</taxon>
        <taxon>Aspergillus subgen. Nidulantes</taxon>
    </lineage>
</organism>
<accession>A0ABR4LIK4</accession>
<name>A0ABR4LIK4_9EURO</name>
<feature type="compositionally biased region" description="Basic and acidic residues" evidence="1">
    <location>
        <begin position="160"/>
        <end position="171"/>
    </location>
</feature>
<gene>
    <name evidence="2" type="ORF">BJX67DRAFT_223480</name>
</gene>
<evidence type="ECO:0000256" key="1">
    <source>
        <dbReference type="SAM" id="MobiDB-lite"/>
    </source>
</evidence>
<protein>
    <submittedName>
        <fullName evidence="2">Uncharacterized protein</fullName>
    </submittedName>
</protein>
<evidence type="ECO:0000313" key="3">
    <source>
        <dbReference type="Proteomes" id="UP001610432"/>
    </source>
</evidence>
<dbReference type="EMBL" id="JBFXLQ010000041">
    <property type="protein sequence ID" value="KAL2864350.1"/>
    <property type="molecule type" value="Genomic_DNA"/>
</dbReference>
<dbReference type="RefSeq" id="XP_070883329.1">
    <property type="nucleotide sequence ID" value="XM_071025783.1"/>
</dbReference>
<comment type="caution">
    <text evidence="2">The sequence shown here is derived from an EMBL/GenBank/DDBJ whole genome shotgun (WGS) entry which is preliminary data.</text>
</comment>
<feature type="region of interest" description="Disordered" evidence="1">
    <location>
        <begin position="113"/>
        <end position="181"/>
    </location>
</feature>
<proteinExistence type="predicted"/>
<reference evidence="2 3" key="1">
    <citation type="submission" date="2024-07" db="EMBL/GenBank/DDBJ databases">
        <title>Section-level genome sequencing and comparative genomics of Aspergillus sections Usti and Cavernicolus.</title>
        <authorList>
            <consortium name="Lawrence Berkeley National Laboratory"/>
            <person name="Nybo J.L."/>
            <person name="Vesth T.C."/>
            <person name="Theobald S."/>
            <person name="Frisvad J.C."/>
            <person name="Larsen T.O."/>
            <person name="Kjaerboelling I."/>
            <person name="Rothschild-Mancinelli K."/>
            <person name="Lyhne E.K."/>
            <person name="Kogle M.E."/>
            <person name="Barry K."/>
            <person name="Clum A."/>
            <person name="Na H."/>
            <person name="Ledsgaard L."/>
            <person name="Lin J."/>
            <person name="Lipzen A."/>
            <person name="Kuo A."/>
            <person name="Riley R."/>
            <person name="Mondo S."/>
            <person name="Labutti K."/>
            <person name="Haridas S."/>
            <person name="Pangalinan J."/>
            <person name="Salamov A.A."/>
            <person name="Simmons B.A."/>
            <person name="Magnuson J.K."/>
            <person name="Chen J."/>
            <person name="Drula E."/>
            <person name="Henrissat B."/>
            <person name="Wiebenga A."/>
            <person name="Lubbers R.J."/>
            <person name="Gomes A.C."/>
            <person name="Macurrencykelacurrency M.R."/>
            <person name="Stajich J."/>
            <person name="Grigoriev I.V."/>
            <person name="Mortensen U.H."/>
            <person name="De Vries R.P."/>
            <person name="Baker S.E."/>
            <person name="Andersen M.R."/>
        </authorList>
    </citation>
    <scope>NUCLEOTIDE SEQUENCE [LARGE SCALE GENOMIC DNA]</scope>
    <source>
        <strain evidence="2 3">CBS 449.75</strain>
    </source>
</reference>
<dbReference type="Proteomes" id="UP001610432">
    <property type="component" value="Unassembled WGS sequence"/>
</dbReference>
<sequence>MFPLKAGKQPQTWGWRMEYFPRPRIPHIDWVPLLSAIRRFCKRHLRDMRCPISDPRVGRCSESPLSTFQTRTEPQSQGDYDSHLGGVFLLVSQEQPAMNYGFCRGDKNGQWKSHDLGDHGSEGVFSPPDPSETTGASKLKKELAVLRQRRVSWGSQDSRLGSEMKTQRVQESDAMLDRQSG</sequence>
<keyword evidence="3" id="KW-1185">Reference proteome</keyword>